<reference evidence="2 3" key="1">
    <citation type="submission" date="2016-12" db="EMBL/GenBank/DDBJ databases">
        <title>The whole genome sequencing and assembly of Bacillus cohnii DSM 6307T strain.</title>
        <authorList>
            <person name="Lee Y.-J."/>
            <person name="Yi H."/>
            <person name="Bahn Y.-S."/>
            <person name="Kim J.F."/>
            <person name="Lee D.-W."/>
        </authorList>
    </citation>
    <scope>NUCLEOTIDE SEQUENCE [LARGE SCALE GENOMIC DNA]</scope>
    <source>
        <strain evidence="2 3">DSM 6307</strain>
    </source>
</reference>
<gene>
    <name evidence="2" type="ORF">BC6307_05165</name>
</gene>
<dbReference type="AlphaFoldDB" id="A0A223KMX8"/>
<keyword evidence="1" id="KW-0812">Transmembrane</keyword>
<evidence type="ECO:0000313" key="2">
    <source>
        <dbReference type="EMBL" id="AST90714.1"/>
    </source>
</evidence>
<name>A0A223KMX8_9BACI</name>
<dbReference type="RefSeq" id="WP_066412179.1">
    <property type="nucleotide sequence ID" value="NZ_CP018866.1"/>
</dbReference>
<sequence>MNKKVLNIIGVMVIGGMLLLPFFNPYTVNQLHGMYKIEKIALGQTETIHFLLFVTVTALLYFFIVNFREKSGRTLVLGTLVFVGSGAMIVSIAFMF</sequence>
<feature type="transmembrane region" description="Helical" evidence="1">
    <location>
        <begin position="48"/>
        <end position="67"/>
    </location>
</feature>
<keyword evidence="1" id="KW-1133">Transmembrane helix</keyword>
<dbReference type="Proteomes" id="UP000215224">
    <property type="component" value="Chromosome"/>
</dbReference>
<proteinExistence type="predicted"/>
<feature type="transmembrane region" description="Helical" evidence="1">
    <location>
        <begin position="74"/>
        <end position="95"/>
    </location>
</feature>
<protein>
    <submittedName>
        <fullName evidence="2">Uncharacterized protein</fullName>
    </submittedName>
</protein>
<evidence type="ECO:0000313" key="3">
    <source>
        <dbReference type="Proteomes" id="UP000215224"/>
    </source>
</evidence>
<evidence type="ECO:0000256" key="1">
    <source>
        <dbReference type="SAM" id="Phobius"/>
    </source>
</evidence>
<dbReference type="EMBL" id="CP018866">
    <property type="protein sequence ID" value="AST90714.1"/>
    <property type="molecule type" value="Genomic_DNA"/>
</dbReference>
<organism evidence="2 3">
    <name type="scientific">Sutcliffiella cohnii</name>
    <dbReference type="NCBI Taxonomy" id="33932"/>
    <lineage>
        <taxon>Bacteria</taxon>
        <taxon>Bacillati</taxon>
        <taxon>Bacillota</taxon>
        <taxon>Bacilli</taxon>
        <taxon>Bacillales</taxon>
        <taxon>Bacillaceae</taxon>
        <taxon>Sutcliffiella</taxon>
    </lineage>
</organism>
<feature type="transmembrane region" description="Helical" evidence="1">
    <location>
        <begin position="5"/>
        <end position="28"/>
    </location>
</feature>
<keyword evidence="3" id="KW-1185">Reference proteome</keyword>
<dbReference type="STRING" id="1314751.GCA_001591425_00699"/>
<dbReference type="KEGG" id="bcoh:BC6307_05165"/>
<keyword evidence="1" id="KW-0472">Membrane</keyword>
<accession>A0A223KMX8</accession>